<dbReference type="GO" id="GO:0046872">
    <property type="term" value="F:metal ion binding"/>
    <property type="evidence" value="ECO:0007669"/>
    <property type="project" value="UniProtKB-KW"/>
</dbReference>
<reference evidence="9 10" key="1">
    <citation type="journal article" date="2016" name="Nat. Commun.">
        <title>Thousands of microbial genomes shed light on interconnected biogeochemical processes in an aquifer system.</title>
        <authorList>
            <person name="Anantharaman K."/>
            <person name="Brown C.T."/>
            <person name="Hug L.A."/>
            <person name="Sharon I."/>
            <person name="Castelle C.J."/>
            <person name="Probst A.J."/>
            <person name="Thomas B.C."/>
            <person name="Singh A."/>
            <person name="Wilkins M.J."/>
            <person name="Karaoz U."/>
            <person name="Brodie E.L."/>
            <person name="Williams K.H."/>
            <person name="Hubbard S.S."/>
            <person name="Banfield J.F."/>
        </authorList>
    </citation>
    <scope>NUCLEOTIDE SEQUENCE [LARGE SCALE GENOMIC DNA]</scope>
</reference>
<feature type="site" description="Interaction with DNA substrate" evidence="7">
    <location>
        <position position="111"/>
    </location>
</feature>
<sequence>MKILKNKNIILIGDFNVAHNEIDLARPKENRNSIMFTPEEREQIDKLLGFGFLDSFRQLNDKSGYYTWWQYSFRAKERNLGWRIDYAFISNKLARRTKNVMTYSKAKFSDHCPIGLEL</sequence>
<dbReference type="AlphaFoldDB" id="A0A1F7YGM0"/>
<comment type="cofactor">
    <cofactor evidence="6">
        <name>Mg(2+)</name>
        <dbReference type="ChEBI" id="CHEBI:18420"/>
    </cofactor>
    <cofactor evidence="6">
        <name>Mn(2+)</name>
        <dbReference type="ChEBI" id="CHEBI:29035"/>
    </cofactor>
    <text evidence="6">Probably binds two magnesium or manganese ions per subunit.</text>
</comment>
<evidence type="ECO:0000256" key="7">
    <source>
        <dbReference type="PIRSR" id="PIRSR604808-3"/>
    </source>
</evidence>
<dbReference type="Pfam" id="PF03372">
    <property type="entry name" value="Exo_endo_phos"/>
    <property type="match status" value="1"/>
</dbReference>
<dbReference type="InterPro" id="IPR020848">
    <property type="entry name" value="AP_endonuclease_F1_CS"/>
</dbReference>
<dbReference type="GO" id="GO:0008311">
    <property type="term" value="F:double-stranded DNA 3'-5' DNA exonuclease activity"/>
    <property type="evidence" value="ECO:0007669"/>
    <property type="project" value="TreeGrafter"/>
</dbReference>
<dbReference type="GO" id="GO:0006284">
    <property type="term" value="P:base-excision repair"/>
    <property type="evidence" value="ECO:0007669"/>
    <property type="project" value="TreeGrafter"/>
</dbReference>
<dbReference type="InterPro" id="IPR005135">
    <property type="entry name" value="Endo/exonuclease/phosphatase"/>
</dbReference>
<evidence type="ECO:0000256" key="3">
    <source>
        <dbReference type="ARBA" id="ARBA00022723"/>
    </source>
</evidence>
<feature type="binding site" evidence="6">
    <location>
        <position position="14"/>
    </location>
    <ligand>
        <name>Mg(2+)</name>
        <dbReference type="ChEBI" id="CHEBI:18420"/>
        <label>1</label>
    </ligand>
</feature>
<evidence type="ECO:0000259" key="8">
    <source>
        <dbReference type="Pfam" id="PF03372"/>
    </source>
</evidence>
<evidence type="ECO:0000256" key="6">
    <source>
        <dbReference type="PIRSR" id="PIRSR604808-2"/>
    </source>
</evidence>
<gene>
    <name evidence="9" type="ORF">A2627_04465</name>
</gene>
<dbReference type="NCBIfam" id="TIGR00633">
    <property type="entry name" value="xth"/>
    <property type="match status" value="1"/>
</dbReference>
<evidence type="ECO:0000256" key="5">
    <source>
        <dbReference type="ARBA" id="ARBA00022842"/>
    </source>
</evidence>
<dbReference type="GO" id="GO:0008081">
    <property type="term" value="F:phosphoric diester hydrolase activity"/>
    <property type="evidence" value="ECO:0007669"/>
    <property type="project" value="TreeGrafter"/>
</dbReference>
<dbReference type="GO" id="GO:0003677">
    <property type="term" value="F:DNA binding"/>
    <property type="evidence" value="ECO:0007669"/>
    <property type="project" value="InterPro"/>
</dbReference>
<dbReference type="InterPro" id="IPR036691">
    <property type="entry name" value="Endo/exonu/phosph_ase_sf"/>
</dbReference>
<organism evidence="9 10">
    <name type="scientific">Candidatus Woesebacteria bacterium RIFCSPHIGHO2_01_FULL_39_28</name>
    <dbReference type="NCBI Taxonomy" id="1802496"/>
    <lineage>
        <taxon>Bacteria</taxon>
        <taxon>Candidatus Woeseibacteriota</taxon>
    </lineage>
</organism>
<feature type="binding site" evidence="6">
    <location>
        <position position="16"/>
    </location>
    <ligand>
        <name>Mg(2+)</name>
        <dbReference type="ChEBI" id="CHEBI:18420"/>
        <label>1</label>
    </ligand>
</feature>
<keyword evidence="4" id="KW-0378">Hydrolase</keyword>
<dbReference type="PROSITE" id="PS51435">
    <property type="entry name" value="AP_NUCLEASE_F1_4"/>
    <property type="match status" value="1"/>
</dbReference>
<evidence type="ECO:0000313" key="10">
    <source>
        <dbReference type="Proteomes" id="UP000178851"/>
    </source>
</evidence>
<dbReference type="EMBL" id="MGGI01000021">
    <property type="protein sequence ID" value="OGM25665.1"/>
    <property type="molecule type" value="Genomic_DNA"/>
</dbReference>
<dbReference type="GO" id="GO:0003906">
    <property type="term" value="F:DNA-(apurinic or apyrimidinic site) endonuclease activity"/>
    <property type="evidence" value="ECO:0007669"/>
    <property type="project" value="TreeGrafter"/>
</dbReference>
<dbReference type="InterPro" id="IPR004808">
    <property type="entry name" value="AP_endonuc_1"/>
</dbReference>
<proteinExistence type="inferred from homology"/>
<comment type="caution">
    <text evidence="9">The sequence shown here is derived from an EMBL/GenBank/DDBJ whole genome shotgun (WGS) entry which is preliminary data.</text>
</comment>
<accession>A0A1F7YGM0</accession>
<feature type="site" description="Transition state stabilizer" evidence="7">
    <location>
        <position position="16"/>
    </location>
</feature>
<name>A0A1F7YGM0_9BACT</name>
<keyword evidence="3 6" id="KW-0479">Metal-binding</keyword>
<dbReference type="Gene3D" id="3.60.10.10">
    <property type="entry name" value="Endonuclease/exonuclease/phosphatase"/>
    <property type="match status" value="1"/>
</dbReference>
<evidence type="ECO:0000256" key="2">
    <source>
        <dbReference type="ARBA" id="ARBA00007092"/>
    </source>
</evidence>
<feature type="domain" description="Endonuclease/exonuclease/phosphatase" evidence="8">
    <location>
        <begin position="5"/>
        <end position="111"/>
    </location>
</feature>
<feature type="site" description="Important for catalytic activity" evidence="7">
    <location>
        <position position="85"/>
    </location>
</feature>
<keyword evidence="6" id="KW-0464">Manganese</keyword>
<dbReference type="PANTHER" id="PTHR22748">
    <property type="entry name" value="AP ENDONUCLEASE"/>
    <property type="match status" value="1"/>
</dbReference>
<dbReference type="SUPFAM" id="SSF56219">
    <property type="entry name" value="DNase I-like"/>
    <property type="match status" value="1"/>
</dbReference>
<evidence type="ECO:0000256" key="1">
    <source>
        <dbReference type="ARBA" id="ARBA00001936"/>
    </source>
</evidence>
<evidence type="ECO:0000256" key="4">
    <source>
        <dbReference type="ARBA" id="ARBA00022801"/>
    </source>
</evidence>
<dbReference type="PANTHER" id="PTHR22748:SF6">
    <property type="entry name" value="DNA-(APURINIC OR APYRIMIDINIC SITE) ENDONUCLEASE"/>
    <property type="match status" value="1"/>
</dbReference>
<protein>
    <recommendedName>
        <fullName evidence="8">Endonuclease/exonuclease/phosphatase domain-containing protein</fullName>
    </recommendedName>
</protein>
<keyword evidence="5 6" id="KW-0460">Magnesium</keyword>
<dbReference type="Proteomes" id="UP000178851">
    <property type="component" value="Unassembled WGS sequence"/>
</dbReference>
<evidence type="ECO:0000313" key="9">
    <source>
        <dbReference type="EMBL" id="OGM25665.1"/>
    </source>
</evidence>
<feature type="binding site" evidence="6">
    <location>
        <position position="111"/>
    </location>
    <ligand>
        <name>Mg(2+)</name>
        <dbReference type="ChEBI" id="CHEBI:18420"/>
        <label>1</label>
    </ligand>
</feature>
<feature type="binding site" evidence="6">
    <location>
        <position position="110"/>
    </location>
    <ligand>
        <name>Mg(2+)</name>
        <dbReference type="ChEBI" id="CHEBI:18420"/>
        <label>1</label>
    </ligand>
</feature>
<comment type="cofactor">
    <cofactor evidence="1">
        <name>Mn(2+)</name>
        <dbReference type="ChEBI" id="CHEBI:29035"/>
    </cofactor>
</comment>
<comment type="similarity">
    <text evidence="2">Belongs to the DNA repair enzymes AP/ExoA family.</text>
</comment>
<dbReference type="PROSITE" id="PS00727">
    <property type="entry name" value="AP_NUCLEASE_F1_2"/>
    <property type="match status" value="1"/>
</dbReference>